<evidence type="ECO:0000256" key="1">
    <source>
        <dbReference type="ARBA" id="ARBA00008950"/>
    </source>
</evidence>
<dbReference type="EMBL" id="PFEE01000047">
    <property type="protein sequence ID" value="PJE63665.1"/>
    <property type="molecule type" value="Genomic_DNA"/>
</dbReference>
<dbReference type="Pfam" id="PF12850">
    <property type="entry name" value="Metallophos_2"/>
    <property type="match status" value="1"/>
</dbReference>
<reference evidence="4" key="1">
    <citation type="submission" date="2017-09" db="EMBL/GenBank/DDBJ databases">
        <title>Depth-based differentiation of microbial function through sediment-hosted aquifers and enrichment of novel symbionts in the deep terrestrial subsurface.</title>
        <authorList>
            <person name="Probst A.J."/>
            <person name="Ladd B."/>
            <person name="Jarett J.K."/>
            <person name="Geller-Mcgrath D.E."/>
            <person name="Sieber C.M.K."/>
            <person name="Emerson J.B."/>
            <person name="Anantharaman K."/>
            <person name="Thomas B.C."/>
            <person name="Malmstrom R."/>
            <person name="Stieglmeier M."/>
            <person name="Klingl A."/>
            <person name="Woyke T."/>
            <person name="Ryan C.M."/>
            <person name="Banfield J.F."/>
        </authorList>
    </citation>
    <scope>NUCLEOTIDE SEQUENCE [LARGE SCALE GENOMIC DNA]</scope>
</reference>
<evidence type="ECO:0000313" key="3">
    <source>
        <dbReference type="EMBL" id="PJE63665.1"/>
    </source>
</evidence>
<organism evidence="3 4">
    <name type="scientific">Candidatus Roizmanbacteria bacterium CG10_big_fil_rev_8_21_14_0_10_45_7</name>
    <dbReference type="NCBI Taxonomy" id="1974854"/>
    <lineage>
        <taxon>Bacteria</taxon>
        <taxon>Candidatus Roizmaniibacteriota</taxon>
    </lineage>
</organism>
<dbReference type="InterPro" id="IPR029052">
    <property type="entry name" value="Metallo-depent_PP-like"/>
</dbReference>
<dbReference type="SUPFAM" id="SSF56300">
    <property type="entry name" value="Metallo-dependent phosphatases"/>
    <property type="match status" value="1"/>
</dbReference>
<comment type="similarity">
    <text evidence="1">Belongs to the metallophosphoesterase superfamily. YfcE family.</text>
</comment>
<dbReference type="InterPro" id="IPR024654">
    <property type="entry name" value="Calcineurin-like_PHP_lpxH"/>
</dbReference>
<dbReference type="Proteomes" id="UP000231569">
    <property type="component" value="Unassembled WGS sequence"/>
</dbReference>
<proteinExistence type="inferred from homology"/>
<gene>
    <name evidence="3" type="ORF">COU89_02155</name>
</gene>
<accession>A0A2M8KUQ9</accession>
<sequence>MNITIISDTHLSHHFDVRKYNYLVSIITSADRVIINGDFWDGYLTTFDTFVSSPWKKLFPLLKKKKTLYIFGNHDKREYGDKRIRLFCTQAHREIKLDFGRYQLHIEHGDRLVPLIDSYIPWVQRHAFLTRIAQNYERVGLSVLGTRFLLLEYTKHNNRMKDCARTSIPSNTILICGHSHLPELSLTKRFANSGFINHGYGSYLRIEKDELSLVREQYE</sequence>
<comment type="caution">
    <text evidence="3">The sequence shown here is derived from an EMBL/GenBank/DDBJ whole genome shotgun (WGS) entry which is preliminary data.</text>
</comment>
<name>A0A2M8KUQ9_9BACT</name>
<dbReference type="AlphaFoldDB" id="A0A2M8KUQ9"/>
<evidence type="ECO:0000313" key="4">
    <source>
        <dbReference type="Proteomes" id="UP000231569"/>
    </source>
</evidence>
<evidence type="ECO:0000259" key="2">
    <source>
        <dbReference type="Pfam" id="PF12850"/>
    </source>
</evidence>
<feature type="domain" description="Calcineurin-like phosphoesterase" evidence="2">
    <location>
        <begin position="1"/>
        <end position="187"/>
    </location>
</feature>
<protein>
    <recommendedName>
        <fullName evidence="2">Calcineurin-like phosphoesterase domain-containing protein</fullName>
    </recommendedName>
</protein>
<dbReference type="Gene3D" id="3.60.21.10">
    <property type="match status" value="1"/>
</dbReference>